<keyword evidence="6" id="KW-1185">Reference proteome</keyword>
<dbReference type="Gene3D" id="3.30.70.920">
    <property type="match status" value="1"/>
</dbReference>
<dbReference type="InterPro" id="IPR011991">
    <property type="entry name" value="ArsR-like_HTH"/>
</dbReference>
<dbReference type="RefSeq" id="WP_072715880.1">
    <property type="nucleotide sequence ID" value="NZ_FRAU01000006.1"/>
</dbReference>
<dbReference type="InterPro" id="IPR019888">
    <property type="entry name" value="Tscrpt_reg_AsnC-like"/>
</dbReference>
<dbReference type="SUPFAM" id="SSF54909">
    <property type="entry name" value="Dimeric alpha+beta barrel"/>
    <property type="match status" value="1"/>
</dbReference>
<dbReference type="SUPFAM" id="SSF46785">
    <property type="entry name" value="Winged helix' DNA-binding domain"/>
    <property type="match status" value="1"/>
</dbReference>
<sequence>MSAVERIDEIDVRILELLQEHGRMKRNRIAEEVGLSVPSVSERMRKLEERGVITGYHAVLDHKRLHFDITAFIRVIVDGSEHYPEFIRRACALDEVLEVHSITGEGSHILKVRTRNTTTLERLLSRIQSWPGVHGTITSIVLSTFKETRRLPVVPTELVPVEAFEMP</sequence>
<dbReference type="InterPro" id="IPR036388">
    <property type="entry name" value="WH-like_DNA-bd_sf"/>
</dbReference>
<dbReference type="GO" id="GO:0005829">
    <property type="term" value="C:cytosol"/>
    <property type="evidence" value="ECO:0007669"/>
    <property type="project" value="TreeGrafter"/>
</dbReference>
<dbReference type="Gene3D" id="1.10.10.10">
    <property type="entry name" value="Winged helix-like DNA-binding domain superfamily/Winged helix DNA-binding domain"/>
    <property type="match status" value="1"/>
</dbReference>
<dbReference type="AlphaFoldDB" id="A0A1M6VIQ3"/>
<evidence type="ECO:0000256" key="1">
    <source>
        <dbReference type="ARBA" id="ARBA00023015"/>
    </source>
</evidence>
<protein>
    <submittedName>
        <fullName evidence="5">Transcriptional regulator, AsnC family</fullName>
    </submittedName>
</protein>
<dbReference type="Pfam" id="PF13412">
    <property type="entry name" value="HTH_24"/>
    <property type="match status" value="1"/>
</dbReference>
<evidence type="ECO:0000313" key="5">
    <source>
        <dbReference type="EMBL" id="SHK81358.1"/>
    </source>
</evidence>
<dbReference type="Proteomes" id="UP000185812">
    <property type="component" value="Unassembled WGS sequence"/>
</dbReference>
<dbReference type="PROSITE" id="PS50956">
    <property type="entry name" value="HTH_ASNC_2"/>
    <property type="match status" value="1"/>
</dbReference>
<dbReference type="GO" id="GO:0043200">
    <property type="term" value="P:response to amino acid"/>
    <property type="evidence" value="ECO:0007669"/>
    <property type="project" value="TreeGrafter"/>
</dbReference>
<dbReference type="EMBL" id="FRAU01000006">
    <property type="protein sequence ID" value="SHK81358.1"/>
    <property type="molecule type" value="Genomic_DNA"/>
</dbReference>
<dbReference type="InterPro" id="IPR011008">
    <property type="entry name" value="Dimeric_a/b-barrel"/>
</dbReference>
<name>A0A1M6VIQ3_9BACT</name>
<reference evidence="6" key="1">
    <citation type="submission" date="2016-11" db="EMBL/GenBank/DDBJ databases">
        <authorList>
            <person name="Varghese N."/>
            <person name="Submissions S."/>
        </authorList>
    </citation>
    <scope>NUCLEOTIDE SEQUENCE [LARGE SCALE GENOMIC DNA]</scope>
    <source>
        <strain evidence="6">DSM 22212</strain>
    </source>
</reference>
<gene>
    <name evidence="5" type="ORF">SAMN04488087_2056</name>
</gene>
<organism evidence="5 6">
    <name type="scientific">Rhodothermus profundi</name>
    <dbReference type="NCBI Taxonomy" id="633813"/>
    <lineage>
        <taxon>Bacteria</taxon>
        <taxon>Pseudomonadati</taxon>
        <taxon>Rhodothermota</taxon>
        <taxon>Rhodothermia</taxon>
        <taxon>Rhodothermales</taxon>
        <taxon>Rhodothermaceae</taxon>
        <taxon>Rhodothermus</taxon>
    </lineage>
</organism>
<dbReference type="OrthoDB" id="9800326at2"/>
<dbReference type="STRING" id="633813.SAMN04488087_2056"/>
<keyword evidence="2" id="KW-0238">DNA-binding</keyword>
<accession>A0A1M6VIQ3</accession>
<dbReference type="PRINTS" id="PR00033">
    <property type="entry name" value="HTHASNC"/>
</dbReference>
<keyword evidence="1" id="KW-0805">Transcription regulation</keyword>
<dbReference type="InterPro" id="IPR000485">
    <property type="entry name" value="AsnC-type_HTH_dom"/>
</dbReference>
<evidence type="ECO:0000259" key="4">
    <source>
        <dbReference type="PROSITE" id="PS50956"/>
    </source>
</evidence>
<dbReference type="GO" id="GO:0006355">
    <property type="term" value="P:regulation of DNA-templated transcription"/>
    <property type="evidence" value="ECO:0007669"/>
    <property type="project" value="UniProtKB-ARBA"/>
</dbReference>
<dbReference type="PANTHER" id="PTHR30154">
    <property type="entry name" value="LEUCINE-RESPONSIVE REGULATORY PROTEIN"/>
    <property type="match status" value="1"/>
</dbReference>
<dbReference type="CDD" id="cd00090">
    <property type="entry name" value="HTH_ARSR"/>
    <property type="match status" value="1"/>
</dbReference>
<dbReference type="PANTHER" id="PTHR30154:SF53">
    <property type="entry name" value="HTH-TYPE TRANSCRIPTIONAL REGULATOR LRPC"/>
    <property type="match status" value="1"/>
</dbReference>
<dbReference type="Pfam" id="PF01037">
    <property type="entry name" value="AsnC_trans_reg"/>
    <property type="match status" value="1"/>
</dbReference>
<feature type="domain" description="HTH asnC-type" evidence="4">
    <location>
        <begin position="7"/>
        <end position="81"/>
    </location>
</feature>
<keyword evidence="3" id="KW-0804">Transcription</keyword>
<evidence type="ECO:0000256" key="2">
    <source>
        <dbReference type="ARBA" id="ARBA00023125"/>
    </source>
</evidence>
<dbReference type="SMART" id="SM00344">
    <property type="entry name" value="HTH_ASNC"/>
    <property type="match status" value="1"/>
</dbReference>
<evidence type="ECO:0000256" key="3">
    <source>
        <dbReference type="ARBA" id="ARBA00023163"/>
    </source>
</evidence>
<proteinExistence type="predicted"/>
<dbReference type="InterPro" id="IPR019887">
    <property type="entry name" value="Tscrpt_reg_AsnC/Lrp_C"/>
</dbReference>
<dbReference type="GO" id="GO:0043565">
    <property type="term" value="F:sequence-specific DNA binding"/>
    <property type="evidence" value="ECO:0007669"/>
    <property type="project" value="InterPro"/>
</dbReference>
<dbReference type="InterPro" id="IPR036390">
    <property type="entry name" value="WH_DNA-bd_sf"/>
</dbReference>
<evidence type="ECO:0000313" key="6">
    <source>
        <dbReference type="Proteomes" id="UP000185812"/>
    </source>
</evidence>